<dbReference type="Pfam" id="PF00069">
    <property type="entry name" value="Pkinase"/>
    <property type="match status" value="1"/>
</dbReference>
<dbReference type="PANTHER" id="PTHR24363:SF0">
    <property type="entry name" value="SERINE_THREONINE KINASE LIKE DOMAIN CONTAINING 1"/>
    <property type="match status" value="1"/>
</dbReference>
<dbReference type="HOGENOM" id="CLU_448084_0_0_3"/>
<feature type="region of interest" description="Disordered" evidence="9">
    <location>
        <begin position="276"/>
        <end position="296"/>
    </location>
</feature>
<keyword evidence="5 11" id="KW-0418">Kinase</keyword>
<sequence>MTEQILAGHYQIIQPLAAGGMGQTFIAKDTHLPGQPQCVVKRLHAAKADSDFLTTIKRLFFSEAETLQKLGKHSQIPQLLAYFEQSAEFYLVQEFIEGHPLTQELPLGQCWSEPQVIQLMEEILNILTFVHDQKVIHRDIKPDNILRRQQDNQLVLIDFGAVKEVRAQQTVISGQVSQTVAIGTPGYMPTEQTRGKPRFSSDLYAVGIIGIQALTGLSPAQLPEDDEGELVWIGQADVSSGFAQFLTKMVRYHFKERYQTAGEAIQALQQAKSTVVNPSTPIRDTPPIPPTPQTSDTLATTEYVVPTPMTSQPAAPVSNQAEVKPSKNWLVPVIAGTSVIAASIMGAAMILKPPVQEVNPIISTNAAEQDAEDEAAAPADSFNDPDEEAISAAPLSHDTPPNPTITKTVNVANSNNDEIQTYTAGVLKITGTRQHACNVLLPRGPGIGSDFFYSDEAALWQQLQCQELYCNLDNPRCRISLKPQWAKPDVQDLGSTPPPARQPEISIVDQVIQNPNQPIPAYSANIASLSQSQFLALNQLFNQFQSVNPGIEPISPGSSTTFSGWKLLCIGEQSTDGCPKSAKHEMLSYGNSNSNSQFLTSRGWVMYRP</sequence>
<evidence type="ECO:0000256" key="6">
    <source>
        <dbReference type="ARBA" id="ARBA00022840"/>
    </source>
</evidence>
<keyword evidence="3" id="KW-0808">Transferase</keyword>
<comment type="catalytic activity">
    <reaction evidence="8">
        <text>L-seryl-[protein] + ATP = O-phospho-L-seryl-[protein] + ADP + H(+)</text>
        <dbReference type="Rhea" id="RHEA:17989"/>
        <dbReference type="Rhea" id="RHEA-COMP:9863"/>
        <dbReference type="Rhea" id="RHEA-COMP:11604"/>
        <dbReference type="ChEBI" id="CHEBI:15378"/>
        <dbReference type="ChEBI" id="CHEBI:29999"/>
        <dbReference type="ChEBI" id="CHEBI:30616"/>
        <dbReference type="ChEBI" id="CHEBI:83421"/>
        <dbReference type="ChEBI" id="CHEBI:456216"/>
        <dbReference type="EC" id="2.7.11.1"/>
    </reaction>
</comment>
<evidence type="ECO:0000313" key="12">
    <source>
        <dbReference type="Proteomes" id="UP000000268"/>
    </source>
</evidence>
<dbReference type="AlphaFoldDB" id="B0CFQ3"/>
<evidence type="ECO:0000256" key="2">
    <source>
        <dbReference type="ARBA" id="ARBA00022527"/>
    </source>
</evidence>
<dbReference type="InterPro" id="IPR000719">
    <property type="entry name" value="Prot_kinase_dom"/>
</dbReference>
<dbReference type="SMART" id="SM00220">
    <property type="entry name" value="S_TKc"/>
    <property type="match status" value="1"/>
</dbReference>
<feature type="region of interest" description="Disordered" evidence="9">
    <location>
        <begin position="368"/>
        <end position="402"/>
    </location>
</feature>
<evidence type="ECO:0000256" key="4">
    <source>
        <dbReference type="ARBA" id="ARBA00022741"/>
    </source>
</evidence>
<dbReference type="GO" id="GO:0004674">
    <property type="term" value="F:protein serine/threonine kinase activity"/>
    <property type="evidence" value="ECO:0007669"/>
    <property type="project" value="UniProtKB-KW"/>
</dbReference>
<dbReference type="SUPFAM" id="SSF56112">
    <property type="entry name" value="Protein kinase-like (PK-like)"/>
    <property type="match status" value="1"/>
</dbReference>
<dbReference type="PROSITE" id="PS50011">
    <property type="entry name" value="PROTEIN_KINASE_DOM"/>
    <property type="match status" value="1"/>
</dbReference>
<evidence type="ECO:0000259" key="10">
    <source>
        <dbReference type="PROSITE" id="PS50011"/>
    </source>
</evidence>
<dbReference type="EC" id="2.7.11.1" evidence="1"/>
<name>B0CFQ3_ACAM1</name>
<evidence type="ECO:0000256" key="8">
    <source>
        <dbReference type="ARBA" id="ARBA00048679"/>
    </source>
</evidence>
<keyword evidence="12" id="KW-1185">Reference proteome</keyword>
<evidence type="ECO:0000313" key="11">
    <source>
        <dbReference type="EMBL" id="ABW28207.1"/>
    </source>
</evidence>
<dbReference type="CDD" id="cd14014">
    <property type="entry name" value="STKc_PknB_like"/>
    <property type="match status" value="1"/>
</dbReference>
<dbReference type="Gene3D" id="1.10.510.10">
    <property type="entry name" value="Transferase(Phosphotransferase) domain 1"/>
    <property type="match status" value="1"/>
</dbReference>
<evidence type="ECO:0000256" key="1">
    <source>
        <dbReference type="ARBA" id="ARBA00012513"/>
    </source>
</evidence>
<accession>B0CFQ3</accession>
<dbReference type="GO" id="GO:0005524">
    <property type="term" value="F:ATP binding"/>
    <property type="evidence" value="ECO:0007669"/>
    <property type="project" value="UniProtKB-KW"/>
</dbReference>
<evidence type="ECO:0000256" key="9">
    <source>
        <dbReference type="SAM" id="MobiDB-lite"/>
    </source>
</evidence>
<keyword evidence="6" id="KW-0067">ATP-binding</keyword>
<keyword evidence="2 11" id="KW-0723">Serine/threonine-protein kinase</keyword>
<evidence type="ECO:0000256" key="5">
    <source>
        <dbReference type="ARBA" id="ARBA00022777"/>
    </source>
</evidence>
<dbReference type="PANTHER" id="PTHR24363">
    <property type="entry name" value="SERINE/THREONINE PROTEIN KINASE"/>
    <property type="match status" value="1"/>
</dbReference>
<protein>
    <recommendedName>
        <fullName evidence="1">non-specific serine/threonine protein kinase</fullName>
        <ecNumber evidence="1">2.7.11.1</ecNumber>
    </recommendedName>
</protein>
<keyword evidence="4" id="KW-0547">Nucleotide-binding</keyword>
<evidence type="ECO:0000256" key="7">
    <source>
        <dbReference type="ARBA" id="ARBA00047899"/>
    </source>
</evidence>
<dbReference type="KEGG" id="amr:AM1_3211"/>
<dbReference type="OrthoDB" id="502205at2"/>
<dbReference type="InterPro" id="IPR011009">
    <property type="entry name" value="Kinase-like_dom_sf"/>
</dbReference>
<reference evidence="11 12" key="1">
    <citation type="journal article" date="2008" name="Proc. Natl. Acad. Sci. U.S.A.">
        <title>Niche adaptation and genome expansion in the chlorophyll d-producing cyanobacterium Acaryochloris marina.</title>
        <authorList>
            <person name="Swingley W.D."/>
            <person name="Chen M."/>
            <person name="Cheung P.C."/>
            <person name="Conrad A.L."/>
            <person name="Dejesa L.C."/>
            <person name="Hao J."/>
            <person name="Honchak B.M."/>
            <person name="Karbach L.E."/>
            <person name="Kurdoglu A."/>
            <person name="Lahiri S."/>
            <person name="Mastrian S.D."/>
            <person name="Miyashita H."/>
            <person name="Page L."/>
            <person name="Ramakrishna P."/>
            <person name="Satoh S."/>
            <person name="Sattley W.M."/>
            <person name="Shimada Y."/>
            <person name="Taylor H.L."/>
            <person name="Tomo T."/>
            <person name="Tsuchiya T."/>
            <person name="Wang Z.T."/>
            <person name="Raymond J."/>
            <person name="Mimuro M."/>
            <person name="Blankenship R.E."/>
            <person name="Touchman J.W."/>
        </authorList>
    </citation>
    <scope>NUCLEOTIDE SEQUENCE [LARGE SCALE GENOMIC DNA]</scope>
    <source>
        <strain evidence="12">MBIC 11017</strain>
    </source>
</reference>
<dbReference type="eggNOG" id="COG0515">
    <property type="taxonomic scope" value="Bacteria"/>
</dbReference>
<dbReference type="EMBL" id="CP000828">
    <property type="protein sequence ID" value="ABW28207.1"/>
    <property type="molecule type" value="Genomic_DNA"/>
</dbReference>
<evidence type="ECO:0000256" key="3">
    <source>
        <dbReference type="ARBA" id="ARBA00022679"/>
    </source>
</evidence>
<organism evidence="11 12">
    <name type="scientific">Acaryochloris marina (strain MBIC 11017)</name>
    <dbReference type="NCBI Taxonomy" id="329726"/>
    <lineage>
        <taxon>Bacteria</taxon>
        <taxon>Bacillati</taxon>
        <taxon>Cyanobacteriota</taxon>
        <taxon>Cyanophyceae</taxon>
        <taxon>Acaryochloridales</taxon>
        <taxon>Acaryochloridaceae</taxon>
        <taxon>Acaryochloris</taxon>
    </lineage>
</organism>
<dbReference type="Proteomes" id="UP000000268">
    <property type="component" value="Chromosome"/>
</dbReference>
<feature type="domain" description="Protein kinase" evidence="10">
    <location>
        <begin position="10"/>
        <end position="269"/>
    </location>
</feature>
<dbReference type="STRING" id="329726.AM1_3211"/>
<dbReference type="Gene3D" id="3.30.200.20">
    <property type="entry name" value="Phosphorylase Kinase, domain 1"/>
    <property type="match status" value="1"/>
</dbReference>
<comment type="catalytic activity">
    <reaction evidence="7">
        <text>L-threonyl-[protein] + ATP = O-phospho-L-threonyl-[protein] + ADP + H(+)</text>
        <dbReference type="Rhea" id="RHEA:46608"/>
        <dbReference type="Rhea" id="RHEA-COMP:11060"/>
        <dbReference type="Rhea" id="RHEA-COMP:11605"/>
        <dbReference type="ChEBI" id="CHEBI:15378"/>
        <dbReference type="ChEBI" id="CHEBI:30013"/>
        <dbReference type="ChEBI" id="CHEBI:30616"/>
        <dbReference type="ChEBI" id="CHEBI:61977"/>
        <dbReference type="ChEBI" id="CHEBI:456216"/>
        <dbReference type="EC" id="2.7.11.1"/>
    </reaction>
</comment>
<dbReference type="RefSeq" id="WP_012163622.1">
    <property type="nucleotide sequence ID" value="NC_009925.1"/>
</dbReference>
<proteinExistence type="predicted"/>
<gene>
    <name evidence="11" type="ordered locus">AM1_3211</name>
</gene>